<evidence type="ECO:0000256" key="5">
    <source>
        <dbReference type="ARBA" id="ARBA00022679"/>
    </source>
</evidence>
<dbReference type="EMBL" id="JABFCR010000043">
    <property type="protein sequence ID" value="NNU34383.1"/>
    <property type="molecule type" value="Genomic_DNA"/>
</dbReference>
<keyword evidence="11" id="KW-1185">Reference proteome</keyword>
<evidence type="ECO:0000256" key="9">
    <source>
        <dbReference type="SAM" id="Phobius"/>
    </source>
</evidence>
<keyword evidence="7 9" id="KW-1133">Transmembrane helix</keyword>
<dbReference type="Proteomes" id="UP000566071">
    <property type="component" value="Unassembled WGS sequence"/>
</dbReference>
<organism evidence="10 11">
    <name type="scientific">Mucilaginibacter humi</name>
    <dbReference type="NCBI Taxonomy" id="2732510"/>
    <lineage>
        <taxon>Bacteria</taxon>
        <taxon>Pseudomonadati</taxon>
        <taxon>Bacteroidota</taxon>
        <taxon>Sphingobacteriia</taxon>
        <taxon>Sphingobacteriales</taxon>
        <taxon>Sphingobacteriaceae</taxon>
        <taxon>Mucilaginibacter</taxon>
    </lineage>
</organism>
<reference evidence="10 11" key="1">
    <citation type="submission" date="2020-05" db="EMBL/GenBank/DDBJ databases">
        <authorList>
            <person name="Khan S.A."/>
            <person name="Jeon C.O."/>
            <person name="Chun B.H."/>
        </authorList>
    </citation>
    <scope>NUCLEOTIDE SEQUENCE [LARGE SCALE GENOMIC DNA]</scope>
    <source>
        <strain evidence="10 11">S1162</strain>
    </source>
</reference>
<dbReference type="SUPFAM" id="SSF53448">
    <property type="entry name" value="Nucleotide-diphospho-sugar transferases"/>
    <property type="match status" value="1"/>
</dbReference>
<dbReference type="Pfam" id="PF13506">
    <property type="entry name" value="Glyco_transf_21"/>
    <property type="match status" value="1"/>
</dbReference>
<dbReference type="InterPro" id="IPR025993">
    <property type="entry name" value="Ceramide_glucosylTrfase"/>
</dbReference>
<comment type="subcellular location">
    <subcellularLocation>
        <location evidence="1">Membrane</location>
        <topology evidence="1">Multi-pass membrane protein</topology>
    </subcellularLocation>
</comment>
<keyword evidence="5" id="KW-0808">Transferase</keyword>
<gene>
    <name evidence="10" type="ORF">HK413_09980</name>
</gene>
<evidence type="ECO:0000256" key="3">
    <source>
        <dbReference type="ARBA" id="ARBA00004991"/>
    </source>
</evidence>
<evidence type="ECO:0000256" key="2">
    <source>
        <dbReference type="ARBA" id="ARBA00004760"/>
    </source>
</evidence>
<protein>
    <submittedName>
        <fullName evidence="10">Glycosyltransferase</fullName>
    </submittedName>
</protein>
<dbReference type="InterPro" id="IPR029044">
    <property type="entry name" value="Nucleotide-diphossugar_trans"/>
</dbReference>
<keyword evidence="4" id="KW-0328">Glycosyltransferase</keyword>
<comment type="pathway">
    <text evidence="2">Lipid metabolism; sphingolipid metabolism.</text>
</comment>
<evidence type="ECO:0000256" key="7">
    <source>
        <dbReference type="ARBA" id="ARBA00022989"/>
    </source>
</evidence>
<sequence>MVREKQRVIPGYKSSTEEWLLFTDADILYHPDAINKAMGYALKNNLDNLAVMPRAVSRSAILNSVLATFGVMLMAYLRPWNAIKPDSGAHIGIGAFCLVKREAYEKAGTHARVKLRPDDDVKLGYYIKRQACGKMY</sequence>
<proteinExistence type="predicted"/>
<evidence type="ECO:0000256" key="8">
    <source>
        <dbReference type="ARBA" id="ARBA00023136"/>
    </source>
</evidence>
<dbReference type="CDD" id="cd00761">
    <property type="entry name" value="Glyco_tranf_GTA_type"/>
    <property type="match status" value="1"/>
</dbReference>
<evidence type="ECO:0000313" key="11">
    <source>
        <dbReference type="Proteomes" id="UP000566071"/>
    </source>
</evidence>
<name>A0ABX1W438_9SPHI</name>
<accession>A0ABX1W438</accession>
<comment type="pathway">
    <text evidence="3">Sphingolipid metabolism.</text>
</comment>
<keyword evidence="8 9" id="KW-0472">Membrane</keyword>
<dbReference type="Gene3D" id="3.90.550.10">
    <property type="entry name" value="Spore Coat Polysaccharide Biosynthesis Protein SpsA, Chain A"/>
    <property type="match status" value="1"/>
</dbReference>
<evidence type="ECO:0000256" key="6">
    <source>
        <dbReference type="ARBA" id="ARBA00022692"/>
    </source>
</evidence>
<comment type="caution">
    <text evidence="10">The sequence shown here is derived from an EMBL/GenBank/DDBJ whole genome shotgun (WGS) entry which is preliminary data.</text>
</comment>
<feature type="transmembrane region" description="Helical" evidence="9">
    <location>
        <begin position="55"/>
        <end position="77"/>
    </location>
</feature>
<evidence type="ECO:0000256" key="4">
    <source>
        <dbReference type="ARBA" id="ARBA00022676"/>
    </source>
</evidence>
<evidence type="ECO:0000256" key="1">
    <source>
        <dbReference type="ARBA" id="ARBA00004141"/>
    </source>
</evidence>
<keyword evidence="6 9" id="KW-0812">Transmembrane</keyword>
<evidence type="ECO:0000313" key="10">
    <source>
        <dbReference type="EMBL" id="NNU34383.1"/>
    </source>
</evidence>